<protein>
    <recommendedName>
        <fullName evidence="1">Methyltransferase domain-containing protein</fullName>
    </recommendedName>
</protein>
<gene>
    <name evidence="2" type="ORF">ACT17_11475</name>
</gene>
<dbReference type="EMBL" id="LFOD01000008">
    <property type="protein sequence ID" value="KMV18377.1"/>
    <property type="molecule type" value="Genomic_DNA"/>
</dbReference>
<proteinExistence type="predicted"/>
<dbReference type="PANTHER" id="PTHR43861:SF1">
    <property type="entry name" value="TRANS-ACONITATE 2-METHYLTRANSFERASE"/>
    <property type="match status" value="1"/>
</dbReference>
<dbReference type="Pfam" id="PF13847">
    <property type="entry name" value="Methyltransf_31"/>
    <property type="match status" value="1"/>
</dbReference>
<evidence type="ECO:0000313" key="2">
    <source>
        <dbReference type="EMBL" id="KMV18377.1"/>
    </source>
</evidence>
<dbReference type="InterPro" id="IPR025714">
    <property type="entry name" value="Methyltranfer_dom"/>
</dbReference>
<dbReference type="AlphaFoldDB" id="A0A0J8UBI4"/>
<dbReference type="InterPro" id="IPR029063">
    <property type="entry name" value="SAM-dependent_MTases_sf"/>
</dbReference>
<sequence>MDVAPPSDYLRNIANSATGKGYKAFAKSLLQIEEGAVVVDLGCGAGVDLPAYARAAGDTGTVIGIDNDEALLAHAEKSATRWPTVSVTQADIHQLPLDAESVDRIHIDRVLQHVESPPAVLAEAARTLRTDGRIVCVEPDWATLVFDHPDVAFSDTYTQHVVAQVIRNATMGRALPRLLDDAGLSVETIYPVTAHWTDAIEADKVLGFRDVCKHAVTDGHLPAARTQGWIDDLMTGPFFCSLSLFIVSARIKSRPMSHTT</sequence>
<evidence type="ECO:0000259" key="1">
    <source>
        <dbReference type="Pfam" id="PF13847"/>
    </source>
</evidence>
<organism evidence="2 3">
    <name type="scientific">Mycolicibacterium conceptionense</name>
    <dbReference type="NCBI Taxonomy" id="451644"/>
    <lineage>
        <taxon>Bacteria</taxon>
        <taxon>Bacillati</taxon>
        <taxon>Actinomycetota</taxon>
        <taxon>Actinomycetes</taxon>
        <taxon>Mycobacteriales</taxon>
        <taxon>Mycobacteriaceae</taxon>
        <taxon>Mycolicibacterium</taxon>
    </lineage>
</organism>
<dbReference type="PATRIC" id="fig|451644.5.peg.2364"/>
<feature type="domain" description="Methyltransferase" evidence="1">
    <location>
        <begin position="33"/>
        <end position="181"/>
    </location>
</feature>
<comment type="caution">
    <text evidence="2">The sequence shown here is derived from an EMBL/GenBank/DDBJ whole genome shotgun (WGS) entry which is preliminary data.</text>
</comment>
<name>A0A0J8UBI4_9MYCO</name>
<dbReference type="Proteomes" id="UP000037594">
    <property type="component" value="Unassembled WGS sequence"/>
</dbReference>
<reference evidence="2 3" key="1">
    <citation type="submission" date="2015-06" db="EMBL/GenBank/DDBJ databases">
        <title>Genome sequence of Mycobacterium conceptionense strain MLE.</title>
        <authorList>
            <person name="Greninger A.L."/>
            <person name="Cunningham G."/>
            <person name="Chiu C.Y."/>
            <person name="Miller S."/>
        </authorList>
    </citation>
    <scope>NUCLEOTIDE SEQUENCE [LARGE SCALE GENOMIC DNA]</scope>
    <source>
        <strain evidence="2 3">MLE</strain>
    </source>
</reference>
<dbReference type="CDD" id="cd02440">
    <property type="entry name" value="AdoMet_MTases"/>
    <property type="match status" value="1"/>
</dbReference>
<dbReference type="SUPFAM" id="SSF53335">
    <property type="entry name" value="S-adenosyl-L-methionine-dependent methyltransferases"/>
    <property type="match status" value="1"/>
</dbReference>
<dbReference type="PANTHER" id="PTHR43861">
    <property type="entry name" value="TRANS-ACONITATE 2-METHYLTRANSFERASE-RELATED"/>
    <property type="match status" value="1"/>
</dbReference>
<dbReference type="Gene3D" id="3.40.50.150">
    <property type="entry name" value="Vaccinia Virus protein VP39"/>
    <property type="match status" value="1"/>
</dbReference>
<accession>A0A0J8UBI4</accession>
<evidence type="ECO:0000313" key="3">
    <source>
        <dbReference type="Proteomes" id="UP000037594"/>
    </source>
</evidence>